<keyword evidence="2 5" id="KW-0812">Transmembrane</keyword>
<dbReference type="CDD" id="cd13128">
    <property type="entry name" value="MATE_Wzx_like"/>
    <property type="match status" value="1"/>
</dbReference>
<comment type="subcellular location">
    <subcellularLocation>
        <location evidence="1">Membrane</location>
        <topology evidence="1">Multi-pass membrane protein</topology>
    </subcellularLocation>
</comment>
<gene>
    <name evidence="6" type="ORF">NDI37_17715</name>
</gene>
<organism evidence="6 7">
    <name type="scientific">Funiculus sociatus GB2-A5</name>
    <dbReference type="NCBI Taxonomy" id="2933946"/>
    <lineage>
        <taxon>Bacteria</taxon>
        <taxon>Bacillati</taxon>
        <taxon>Cyanobacteriota</taxon>
        <taxon>Cyanophyceae</taxon>
        <taxon>Coleofasciculales</taxon>
        <taxon>Coleofasciculaceae</taxon>
        <taxon>Funiculus</taxon>
    </lineage>
</organism>
<feature type="transmembrane region" description="Helical" evidence="5">
    <location>
        <begin position="372"/>
        <end position="390"/>
    </location>
</feature>
<evidence type="ECO:0000256" key="2">
    <source>
        <dbReference type="ARBA" id="ARBA00022692"/>
    </source>
</evidence>
<keyword evidence="4 5" id="KW-0472">Membrane</keyword>
<feature type="transmembrane region" description="Helical" evidence="5">
    <location>
        <begin position="97"/>
        <end position="118"/>
    </location>
</feature>
<protein>
    <submittedName>
        <fullName evidence="6">Flippase</fullName>
    </submittedName>
</protein>
<keyword evidence="7" id="KW-1185">Reference proteome</keyword>
<dbReference type="InterPro" id="IPR002797">
    <property type="entry name" value="Polysacc_synth"/>
</dbReference>
<evidence type="ECO:0000256" key="4">
    <source>
        <dbReference type="ARBA" id="ARBA00023136"/>
    </source>
</evidence>
<keyword evidence="3 5" id="KW-1133">Transmembrane helix</keyword>
<feature type="transmembrane region" description="Helical" evidence="5">
    <location>
        <begin position="31"/>
        <end position="49"/>
    </location>
</feature>
<feature type="transmembrane region" description="Helical" evidence="5">
    <location>
        <begin position="156"/>
        <end position="176"/>
    </location>
</feature>
<dbReference type="RefSeq" id="WP_190424608.1">
    <property type="nucleotide sequence ID" value="NZ_JAMPKK010000041.1"/>
</dbReference>
<evidence type="ECO:0000256" key="5">
    <source>
        <dbReference type="SAM" id="Phobius"/>
    </source>
</evidence>
<dbReference type="EMBL" id="JAMPKK010000041">
    <property type="protein sequence ID" value="MEP0866300.1"/>
    <property type="molecule type" value="Genomic_DNA"/>
</dbReference>
<feature type="transmembrane region" description="Helical" evidence="5">
    <location>
        <begin position="304"/>
        <end position="323"/>
    </location>
</feature>
<evidence type="ECO:0000256" key="3">
    <source>
        <dbReference type="ARBA" id="ARBA00022989"/>
    </source>
</evidence>
<feature type="transmembrane region" description="Helical" evidence="5">
    <location>
        <begin position="182"/>
        <end position="204"/>
    </location>
</feature>
<dbReference type="PANTHER" id="PTHR43424:SF1">
    <property type="entry name" value="LOCUS PUTATIVE PROTEIN 1-RELATED"/>
    <property type="match status" value="1"/>
</dbReference>
<comment type="caution">
    <text evidence="6">The sequence shown here is derived from an EMBL/GenBank/DDBJ whole genome shotgun (WGS) entry which is preliminary data.</text>
</comment>
<dbReference type="Pfam" id="PF01943">
    <property type="entry name" value="Polysacc_synt"/>
    <property type="match status" value="1"/>
</dbReference>
<feature type="transmembrane region" description="Helical" evidence="5">
    <location>
        <begin position="396"/>
        <end position="417"/>
    </location>
</feature>
<dbReference type="Proteomes" id="UP001442494">
    <property type="component" value="Unassembled WGS sequence"/>
</dbReference>
<feature type="transmembrane region" description="Helical" evidence="5">
    <location>
        <begin position="55"/>
        <end position="77"/>
    </location>
</feature>
<accession>A0ABV0JSV1</accession>
<proteinExistence type="predicted"/>
<evidence type="ECO:0000256" key="1">
    <source>
        <dbReference type="ARBA" id="ARBA00004141"/>
    </source>
</evidence>
<evidence type="ECO:0000313" key="7">
    <source>
        <dbReference type="Proteomes" id="UP001442494"/>
    </source>
</evidence>
<reference evidence="6 7" key="1">
    <citation type="submission" date="2022-04" db="EMBL/GenBank/DDBJ databases">
        <title>Positive selection, recombination, and allopatry shape intraspecific diversity of widespread and dominant cyanobacteria.</title>
        <authorList>
            <person name="Wei J."/>
            <person name="Shu W."/>
            <person name="Hu C."/>
        </authorList>
    </citation>
    <scope>NUCLEOTIDE SEQUENCE [LARGE SCALE GENOMIC DNA]</scope>
    <source>
        <strain evidence="6 7">GB2-A5</strain>
    </source>
</reference>
<evidence type="ECO:0000313" key="6">
    <source>
        <dbReference type="EMBL" id="MEP0866300.1"/>
    </source>
</evidence>
<dbReference type="InterPro" id="IPR052556">
    <property type="entry name" value="PolySynth_Transporter"/>
</dbReference>
<feature type="transmembrane region" description="Helical" evidence="5">
    <location>
        <begin position="335"/>
        <end position="360"/>
    </location>
</feature>
<dbReference type="PANTHER" id="PTHR43424">
    <property type="entry name" value="LOCUS PUTATIVE PROTEIN 1-RELATED"/>
    <property type="match status" value="1"/>
</dbReference>
<sequence length="445" mass="49177">MLDKLTLVSQKFSPGLRKVVSNIGWLFADKILQMGLSLIVGIWVARYLGPEQFGLFNYAIAFVALLGPIANLGLDTIVVRDIVRHPDSKNETLGTSLALKLFGGAVTTLLAFGAISLLQPQDNLTHWLVGIIAAGTIFQAFETIDLWFRSQVQSKYTVVVKNSAYILICALRIVLIQMQAPLIAFAWARFGELALAAVGLVMVYQASGQDLKAWRSTLPRAKKLLTESWPLIVSGIAIYVYSTIDQVMLGSFNQTVQLGIYAAAVKISQIFDFIPSIMQISFFPKLTEAKAQGESEYIKKFQAYFDLTLILWLVVAIPVSLLSNYVVHFLYGDNYAASATVLSIYVWAQFGSGFGVARNAFIMIEGKAHNELYLTFTGASLNIILNWYLIPKYGAIGATVATLITYFVVAVLLNFIIPDLKPVGKFILRSCNLYKGVNRILEVVR</sequence>
<name>A0ABV0JSV1_9CYAN</name>
<feature type="transmembrane region" description="Helical" evidence="5">
    <location>
        <begin position="124"/>
        <end position="144"/>
    </location>
</feature>